<dbReference type="Ensembl" id="ENSUAMT00000010324.1">
    <property type="protein sequence ID" value="ENSUAMP00000009170.1"/>
    <property type="gene ID" value="ENSUAMG00000007660.1"/>
</dbReference>
<reference evidence="4" key="1">
    <citation type="submission" date="2016-06" db="EMBL/GenBank/DDBJ databases">
        <title>De novo assembly and RNA-Seq shows season-dependent expression and editing in black bear kidneys.</title>
        <authorList>
            <person name="Korstanje R."/>
            <person name="Srivastava A."/>
            <person name="Sarsani V.K."/>
            <person name="Sheehan S.M."/>
            <person name="Seger R.L."/>
            <person name="Barter M.E."/>
            <person name="Lindqvist C."/>
            <person name="Brody L.C."/>
            <person name="Mullikin J.C."/>
        </authorList>
    </citation>
    <scope>NUCLEOTIDE SEQUENCE [LARGE SCALE GENOMIC DNA]</scope>
</reference>
<dbReference type="GeneTree" id="ENSGT00390000007249"/>
<dbReference type="Pfam" id="PF14917">
    <property type="entry name" value="CCDC74_C"/>
    <property type="match status" value="1"/>
</dbReference>
<name>A0A452QU67_URSAM</name>
<dbReference type="PANTHER" id="PTHR14882:SF5">
    <property type="entry name" value="COILED-COIL DOMAIN CONTAINING 74A"/>
    <property type="match status" value="1"/>
</dbReference>
<evidence type="ECO:0000259" key="2">
    <source>
        <dbReference type="Pfam" id="PF14917"/>
    </source>
</evidence>
<accession>A0A452QU67</accession>
<dbReference type="AlphaFoldDB" id="A0A452QU67"/>
<dbReference type="STRING" id="9643.ENSUAMP00000009170"/>
<evidence type="ECO:0000313" key="4">
    <source>
        <dbReference type="Proteomes" id="UP000291022"/>
    </source>
</evidence>
<dbReference type="InterPro" id="IPR029422">
    <property type="entry name" value="CCDC74_C"/>
</dbReference>
<proteinExistence type="predicted"/>
<feature type="region of interest" description="Disordered" evidence="1">
    <location>
        <begin position="258"/>
        <end position="320"/>
    </location>
</feature>
<dbReference type="Proteomes" id="UP000291022">
    <property type="component" value="Unassembled WGS sequence"/>
</dbReference>
<feature type="compositionally biased region" description="Polar residues" evidence="1">
    <location>
        <begin position="258"/>
        <end position="271"/>
    </location>
</feature>
<sequence>MPGTIQISRAHVSPQGKAFLTCPAGGSSPPRARPEGEPKVFYLASLSLLPYVLAGAPPPTHRVLPQFLPAFLLLSLFEVLSMRSRVSIVSGLPPLDIRSFASRPCPSLMPSLDVASPRPRCHLIIALTTFAHPWLGALGGLSHPDSPLVLLERGAPPSRGCPIDVMGRWVDFCRGSHPKALAQEQPEGFLVLGHPGQRLGPWAGSWLPRSCVKSAGRECPGQSKPLLSSGSSFKNDRSMCLLSDLHYKLIMNQKAKIANSQGKARTQLSFSKKQDSKADVPQKMDLEEETPAAALFHNSKPDKATGMQGPAKHEEVETSGAVATSVAGNQHRGKQPPAMSLPPYLRKPTTLQQCEVVIRRLWNANLLQAQELQHLKALLEGNQRPKAAPEEAGPSSPKDPEALHPGATQLPKVPTKGVPKKCLILSPMPVAERSALPALRQTLKSSFTERQKRLQAVKSRRLHRSAL</sequence>
<evidence type="ECO:0000256" key="1">
    <source>
        <dbReference type="SAM" id="MobiDB-lite"/>
    </source>
</evidence>
<feature type="compositionally biased region" description="Basic and acidic residues" evidence="1">
    <location>
        <begin position="272"/>
        <end position="285"/>
    </location>
</feature>
<reference evidence="3" key="3">
    <citation type="submission" date="2025-09" db="UniProtKB">
        <authorList>
            <consortium name="Ensembl"/>
        </authorList>
    </citation>
    <scope>IDENTIFICATION</scope>
</reference>
<keyword evidence="4" id="KW-1185">Reference proteome</keyword>
<feature type="domain" description="Coiled coil protein 74 C-terminal" evidence="2">
    <location>
        <begin position="341"/>
        <end position="464"/>
    </location>
</feature>
<feature type="region of interest" description="Disordered" evidence="1">
    <location>
        <begin position="384"/>
        <end position="415"/>
    </location>
</feature>
<reference evidence="3" key="2">
    <citation type="submission" date="2025-08" db="UniProtKB">
        <authorList>
            <consortium name="Ensembl"/>
        </authorList>
    </citation>
    <scope>IDENTIFICATION</scope>
</reference>
<dbReference type="InterPro" id="IPR040370">
    <property type="entry name" value="CCDC74A/CCDC74B/CCDC92"/>
</dbReference>
<evidence type="ECO:0000313" key="3">
    <source>
        <dbReference type="Ensembl" id="ENSUAMP00000009170.1"/>
    </source>
</evidence>
<dbReference type="PANTHER" id="PTHR14882">
    <property type="entry name" value="COILED-COIL DOMAIN-CONTAINING 74A"/>
    <property type="match status" value="1"/>
</dbReference>
<protein>
    <recommendedName>
        <fullName evidence="2">Coiled coil protein 74 C-terminal domain-containing protein</fullName>
    </recommendedName>
</protein>
<organism evidence="3 4">
    <name type="scientific">Ursus americanus</name>
    <name type="common">American black bear</name>
    <name type="synonym">Euarctos americanus</name>
    <dbReference type="NCBI Taxonomy" id="9643"/>
    <lineage>
        <taxon>Eukaryota</taxon>
        <taxon>Metazoa</taxon>
        <taxon>Chordata</taxon>
        <taxon>Craniata</taxon>
        <taxon>Vertebrata</taxon>
        <taxon>Euteleostomi</taxon>
        <taxon>Mammalia</taxon>
        <taxon>Eutheria</taxon>
        <taxon>Laurasiatheria</taxon>
        <taxon>Carnivora</taxon>
        <taxon>Caniformia</taxon>
        <taxon>Ursidae</taxon>
        <taxon>Ursus</taxon>
    </lineage>
</organism>